<dbReference type="PANTHER" id="PTHR43581">
    <property type="entry name" value="ATP/GTP PHOSPHATASE"/>
    <property type="match status" value="1"/>
</dbReference>
<dbReference type="CDD" id="cd00267">
    <property type="entry name" value="ABC_ATPase"/>
    <property type="match status" value="1"/>
</dbReference>
<feature type="domain" description="Endonuclease GajA/Old nuclease/RecF-like AAA" evidence="1">
    <location>
        <begin position="26"/>
        <end position="443"/>
    </location>
</feature>
<dbReference type="PANTHER" id="PTHR43581:SF2">
    <property type="entry name" value="EXCINUCLEASE ATPASE SUBUNIT"/>
    <property type="match status" value="1"/>
</dbReference>
<comment type="caution">
    <text evidence="2">The sequence shown here is derived from an EMBL/GenBank/DDBJ whole genome shotgun (WGS) entry which is preliminary data.</text>
</comment>
<evidence type="ECO:0000313" key="2">
    <source>
        <dbReference type="EMBL" id="MDO3427328.1"/>
    </source>
</evidence>
<dbReference type="RefSeq" id="WP_302718639.1">
    <property type="nucleotide sequence ID" value="NZ_JAULSJ010000068.1"/>
</dbReference>
<organism evidence="2 3">
    <name type="scientific">Chryseobacterium urinae</name>
    <dbReference type="NCBI Taxonomy" id="3058400"/>
    <lineage>
        <taxon>Bacteria</taxon>
        <taxon>Pseudomonadati</taxon>
        <taxon>Bacteroidota</taxon>
        <taxon>Flavobacteriia</taxon>
        <taxon>Flavobacteriales</taxon>
        <taxon>Weeksellaceae</taxon>
        <taxon>Chryseobacterium group</taxon>
        <taxon>Chryseobacterium</taxon>
    </lineage>
</organism>
<sequence>MKGNELTTLVKSVKIEGLFEMFDYDVKYPTSENVLIITGPNGFGKTQVLNIIFNLFNRKFLFFKKLIFTKITVCLSNNISIIIDKTEKAKTEQLGLMDEDVTIESQPTDKRELKFVFFENDIEIETFNYSTEISDNLIKTIDRFLPVHRIAPDKWIDHRNDQIVELDELLVYYADQLPAEFSKNLLRINSKRANEILDSINVHLIREQRLFKKVINPDRNYRGDRDQTIMIETIQTYASELKKLIIERTQQSFFISQNLDSTYPNRLISEKSTVSKDEYDARFAKLTKKLEKLTRNGLYESEQKVLSYSPDDSKALLVYLNDLEQKLSVFDELLEKLELFTNILNERRFTFKSIAIDRERGFYFKTINGKKLDLNELSSGEQHEVVLLYELIFKTKAGILVLIDEPEISLHISWQKEFLDDLLRIIKIQDFQVLIATHSPSIINDRWDLVYNLEKK</sequence>
<dbReference type="InterPro" id="IPR027417">
    <property type="entry name" value="P-loop_NTPase"/>
</dbReference>
<proteinExistence type="predicted"/>
<name>A0ABT8UCG1_9FLAO</name>
<accession>A0ABT8UCG1</accession>
<dbReference type="Proteomes" id="UP001168128">
    <property type="component" value="Unassembled WGS sequence"/>
</dbReference>
<evidence type="ECO:0000259" key="1">
    <source>
        <dbReference type="Pfam" id="PF13175"/>
    </source>
</evidence>
<dbReference type="Gene3D" id="3.40.50.300">
    <property type="entry name" value="P-loop containing nucleotide triphosphate hydrolases"/>
    <property type="match status" value="1"/>
</dbReference>
<reference evidence="2" key="1">
    <citation type="submission" date="2023-07" db="EMBL/GenBank/DDBJ databases">
        <title>AMR profile of multidrug- resistance Chryseobacterium gambrini related strain.</title>
        <authorList>
            <person name="Kirdat K."/>
            <person name="Bhatt A."/>
            <person name="Kuyare S."/>
            <person name="Yadav A."/>
        </authorList>
    </citation>
    <scope>NUCLEOTIDE SEQUENCE</scope>
    <source>
        <strain evidence="2">APV-1</strain>
    </source>
</reference>
<gene>
    <name evidence="2" type="ORF">QWT87_20850</name>
</gene>
<dbReference type="SUPFAM" id="SSF52540">
    <property type="entry name" value="P-loop containing nucleoside triphosphate hydrolases"/>
    <property type="match status" value="1"/>
</dbReference>
<dbReference type="InterPro" id="IPR041685">
    <property type="entry name" value="AAA_GajA/Old/RecF-like"/>
</dbReference>
<dbReference type="InterPro" id="IPR051396">
    <property type="entry name" value="Bact_Antivir_Def_Nuclease"/>
</dbReference>
<dbReference type="EMBL" id="JAULSJ010000068">
    <property type="protein sequence ID" value="MDO3427328.1"/>
    <property type="molecule type" value="Genomic_DNA"/>
</dbReference>
<evidence type="ECO:0000313" key="3">
    <source>
        <dbReference type="Proteomes" id="UP001168128"/>
    </source>
</evidence>
<protein>
    <submittedName>
        <fullName evidence="2">AAA family ATPase</fullName>
    </submittedName>
</protein>
<keyword evidence="3" id="KW-1185">Reference proteome</keyword>
<dbReference type="Pfam" id="PF13175">
    <property type="entry name" value="AAA_15"/>
    <property type="match status" value="1"/>
</dbReference>